<gene>
    <name evidence="1" type="ORF">L1987_72365</name>
</gene>
<reference evidence="2" key="1">
    <citation type="journal article" date="2022" name="Mol. Ecol. Resour.">
        <title>The genomes of chicory, endive, great burdock and yacon provide insights into Asteraceae palaeo-polyploidization history and plant inulin production.</title>
        <authorList>
            <person name="Fan W."/>
            <person name="Wang S."/>
            <person name="Wang H."/>
            <person name="Wang A."/>
            <person name="Jiang F."/>
            <person name="Liu H."/>
            <person name="Zhao H."/>
            <person name="Xu D."/>
            <person name="Zhang Y."/>
        </authorList>
    </citation>
    <scope>NUCLEOTIDE SEQUENCE [LARGE SCALE GENOMIC DNA]</scope>
    <source>
        <strain evidence="2">cv. Yunnan</strain>
    </source>
</reference>
<comment type="caution">
    <text evidence="1">The sequence shown here is derived from an EMBL/GenBank/DDBJ whole genome shotgun (WGS) entry which is preliminary data.</text>
</comment>
<evidence type="ECO:0000313" key="1">
    <source>
        <dbReference type="EMBL" id="KAI3713779.1"/>
    </source>
</evidence>
<organism evidence="1 2">
    <name type="scientific">Smallanthus sonchifolius</name>
    <dbReference type="NCBI Taxonomy" id="185202"/>
    <lineage>
        <taxon>Eukaryota</taxon>
        <taxon>Viridiplantae</taxon>
        <taxon>Streptophyta</taxon>
        <taxon>Embryophyta</taxon>
        <taxon>Tracheophyta</taxon>
        <taxon>Spermatophyta</taxon>
        <taxon>Magnoliopsida</taxon>
        <taxon>eudicotyledons</taxon>
        <taxon>Gunneridae</taxon>
        <taxon>Pentapetalae</taxon>
        <taxon>asterids</taxon>
        <taxon>campanulids</taxon>
        <taxon>Asterales</taxon>
        <taxon>Asteraceae</taxon>
        <taxon>Asteroideae</taxon>
        <taxon>Heliantheae alliance</taxon>
        <taxon>Millerieae</taxon>
        <taxon>Smallanthus</taxon>
    </lineage>
</organism>
<dbReference type="EMBL" id="CM042041">
    <property type="protein sequence ID" value="KAI3713779.1"/>
    <property type="molecule type" value="Genomic_DNA"/>
</dbReference>
<name>A0ACB9AUL9_9ASTR</name>
<evidence type="ECO:0000313" key="2">
    <source>
        <dbReference type="Proteomes" id="UP001056120"/>
    </source>
</evidence>
<reference evidence="1 2" key="2">
    <citation type="journal article" date="2022" name="Mol. Ecol. Resour.">
        <title>The genomes of chicory, endive, great burdock and yacon provide insights into Asteraceae paleo-polyploidization history and plant inulin production.</title>
        <authorList>
            <person name="Fan W."/>
            <person name="Wang S."/>
            <person name="Wang H."/>
            <person name="Wang A."/>
            <person name="Jiang F."/>
            <person name="Liu H."/>
            <person name="Zhao H."/>
            <person name="Xu D."/>
            <person name="Zhang Y."/>
        </authorList>
    </citation>
    <scope>NUCLEOTIDE SEQUENCE [LARGE SCALE GENOMIC DNA]</scope>
    <source>
        <strain evidence="2">cv. Yunnan</strain>
        <tissue evidence="1">Leaves</tissue>
    </source>
</reference>
<sequence length="106" mass="11043">MSVVRQAILHVSAVVVVVDVVAAARLPGTAGALAMVGGATVLAVADRRHVVVCHLHAGTTIAGHHRIVAGRRLRLQTEMDLRTGVVAGADYYGNQLFTNPGTCCMC</sequence>
<proteinExistence type="predicted"/>
<dbReference type="Proteomes" id="UP001056120">
    <property type="component" value="Linkage Group LG24"/>
</dbReference>
<keyword evidence="2" id="KW-1185">Reference proteome</keyword>
<accession>A0ACB9AUL9</accession>
<protein>
    <submittedName>
        <fullName evidence="1">Uncharacterized protein</fullName>
    </submittedName>
</protein>